<sequence>MFKTMLVGGYHMVYWYSPPFLWFFQCCSYLSAMAKTKSLIKYSLTYSCNSFILFTKTACCVFSDVATFVIIIILIIIITDLHLKEIQLTVKYIFLKSVHIFGFGQGDYCLDKEIILHCLTDAPLTAHLLDDGEDSQSQDSQVTPPGLGQNRSDSYSNFFDNSQQPTTSIGVTANRQTNHVPQNLSPSRNYHQRNVYDRSPQRGRRADRQAPMATPEDSLISNSSASMSPPPRNLLNSPGVDRSNNTYKQVPHFTYDNSQYPAVSNQRKQYPSESRPYSSQPSASSRQPNYDQSDNKPNGYTTRVLGRASERNTAKRQERPQNENNPISGLDSKKRIPYVSDSKNYSTSSSYQTGKSKTLPVQGQSSPPQGLQLTSYDDDYQSNTRRPMSFVKALEMSQMVEQKEIQQQNRPSVSSNNTQRPYSHSQYSASSHPPRNAASERAKTNRDHDNVASSQYRNKPREPRSRNRDQQEKPKSVYDTTFEVSV</sequence>
<feature type="compositionally biased region" description="Polar residues" evidence="1">
    <location>
        <begin position="289"/>
        <end position="301"/>
    </location>
</feature>
<keyword evidence="2" id="KW-1133">Transmembrane helix</keyword>
<feature type="compositionally biased region" description="Basic and acidic residues" evidence="1">
    <location>
        <begin position="308"/>
        <end position="321"/>
    </location>
</feature>
<organism evidence="3 4">
    <name type="scientific">Tegillarca granosa</name>
    <name type="common">Malaysian cockle</name>
    <name type="synonym">Anadara granosa</name>
    <dbReference type="NCBI Taxonomy" id="220873"/>
    <lineage>
        <taxon>Eukaryota</taxon>
        <taxon>Metazoa</taxon>
        <taxon>Spiralia</taxon>
        <taxon>Lophotrochozoa</taxon>
        <taxon>Mollusca</taxon>
        <taxon>Bivalvia</taxon>
        <taxon>Autobranchia</taxon>
        <taxon>Pteriomorphia</taxon>
        <taxon>Arcoida</taxon>
        <taxon>Arcoidea</taxon>
        <taxon>Arcidae</taxon>
        <taxon>Tegillarca</taxon>
    </lineage>
</organism>
<gene>
    <name evidence="3" type="ORF">KUTeg_009749</name>
</gene>
<feature type="transmembrane region" description="Helical" evidence="2">
    <location>
        <begin position="12"/>
        <end position="32"/>
    </location>
</feature>
<feature type="compositionally biased region" description="Polar residues" evidence="1">
    <location>
        <begin position="149"/>
        <end position="189"/>
    </location>
</feature>
<feature type="region of interest" description="Disordered" evidence="1">
    <location>
        <begin position="401"/>
        <end position="486"/>
    </location>
</feature>
<dbReference type="EMBL" id="JARBDR010000440">
    <property type="protein sequence ID" value="KAJ8312376.1"/>
    <property type="molecule type" value="Genomic_DNA"/>
</dbReference>
<keyword evidence="4" id="KW-1185">Reference proteome</keyword>
<accession>A0ABQ9F726</accession>
<feature type="compositionally biased region" description="Basic and acidic residues" evidence="1">
    <location>
        <begin position="194"/>
        <end position="208"/>
    </location>
</feature>
<evidence type="ECO:0000313" key="3">
    <source>
        <dbReference type="EMBL" id="KAJ8312376.1"/>
    </source>
</evidence>
<protein>
    <submittedName>
        <fullName evidence="3">Uncharacterized protein</fullName>
    </submittedName>
</protein>
<evidence type="ECO:0000256" key="2">
    <source>
        <dbReference type="SAM" id="Phobius"/>
    </source>
</evidence>
<name>A0ABQ9F726_TEGGR</name>
<feature type="region of interest" description="Disordered" evidence="1">
    <location>
        <begin position="130"/>
        <end position="386"/>
    </location>
</feature>
<keyword evidence="2" id="KW-0472">Membrane</keyword>
<dbReference type="Proteomes" id="UP001217089">
    <property type="component" value="Unassembled WGS sequence"/>
</dbReference>
<feature type="compositionally biased region" description="Polar residues" evidence="1">
    <location>
        <begin position="352"/>
        <end position="386"/>
    </location>
</feature>
<feature type="compositionally biased region" description="Polar residues" evidence="1">
    <location>
        <begin position="405"/>
        <end position="433"/>
    </location>
</feature>
<evidence type="ECO:0000256" key="1">
    <source>
        <dbReference type="SAM" id="MobiDB-lite"/>
    </source>
</evidence>
<reference evidence="3 4" key="1">
    <citation type="submission" date="2022-12" db="EMBL/GenBank/DDBJ databases">
        <title>Chromosome-level genome of Tegillarca granosa.</title>
        <authorList>
            <person name="Kim J."/>
        </authorList>
    </citation>
    <scope>NUCLEOTIDE SEQUENCE [LARGE SCALE GENOMIC DNA]</scope>
    <source>
        <strain evidence="3">Teg-2019</strain>
        <tissue evidence="3">Adductor muscle</tissue>
    </source>
</reference>
<proteinExistence type="predicted"/>
<feature type="compositionally biased region" description="Basic and acidic residues" evidence="1">
    <location>
        <begin position="459"/>
        <end position="476"/>
    </location>
</feature>
<feature type="compositionally biased region" description="Low complexity" evidence="1">
    <location>
        <begin position="338"/>
        <end position="351"/>
    </location>
</feature>
<feature type="compositionally biased region" description="Low complexity" evidence="1">
    <location>
        <begin position="269"/>
        <end position="288"/>
    </location>
</feature>
<evidence type="ECO:0000313" key="4">
    <source>
        <dbReference type="Proteomes" id="UP001217089"/>
    </source>
</evidence>
<feature type="compositionally biased region" description="Basic and acidic residues" evidence="1">
    <location>
        <begin position="438"/>
        <end position="450"/>
    </location>
</feature>
<feature type="transmembrane region" description="Helical" evidence="2">
    <location>
        <begin position="53"/>
        <end position="78"/>
    </location>
</feature>
<comment type="caution">
    <text evidence="3">The sequence shown here is derived from an EMBL/GenBank/DDBJ whole genome shotgun (WGS) entry which is preliminary data.</text>
</comment>
<feature type="compositionally biased region" description="Polar residues" evidence="1">
    <location>
        <begin position="255"/>
        <end position="268"/>
    </location>
</feature>
<keyword evidence="2" id="KW-0812">Transmembrane</keyword>